<evidence type="ECO:0000256" key="1">
    <source>
        <dbReference type="SAM" id="MobiDB-lite"/>
    </source>
</evidence>
<feature type="region of interest" description="Disordered" evidence="1">
    <location>
        <begin position="335"/>
        <end position="389"/>
    </location>
</feature>
<feature type="chain" id="PRO_5036463068" evidence="2">
    <location>
        <begin position="20"/>
        <end position="583"/>
    </location>
</feature>
<feature type="signal peptide" evidence="2">
    <location>
        <begin position="1"/>
        <end position="19"/>
    </location>
</feature>
<feature type="compositionally biased region" description="Low complexity" evidence="1">
    <location>
        <begin position="186"/>
        <end position="209"/>
    </location>
</feature>
<sequence>LIFPFNLAYLLTLLLPDRSSMPPLRYCCASPVFPSPSFVRSASSCSSASSCRCCCTTSRFRLRNGLLRSTISLRSRSMSVSSFVPPSTTPSCSTIFPPPSSRVILNFGNNRLADSAGSRCASSSPNGGTGSSAVLATTIVESAYVGSAGSRTGLEGSTGSSFHSSFRLLVGASRSASFPWLPTVKSSGTSESSSSGGSGSGASSPPNVSSLSTSITAVASVAHGSSFCSARFSSAFSLSPFGRAAFRKSITGIGTGMGSGSGMMMGYGTRIVTGGAAPPNPSRFGRGGRLPAGPPRGPPASGLGGGPIGGGGGGAGGGCAFGRFGSPAGNRSWAGLSGKKGARNRFNGGGRNWGGIFNTAPPGGGGGGGPSGPPVRSRPSYPAPSGGPSFGARFTTEPCTFFCKILKSCTLGGGFCGTVPGPPPVSRLLFGMVTLLLLFMLLLAPPLPPYSAWCVTVDRFPDDIEAFVPAGGLWPVRRLRELFGLGRVGSVLGWSDLDSSFDAGATDMSGFLAGVGDRSSTGEGSGDERTGSEGTGDTDSDRSDTGDIEQLLQFFIHSSGVMRVPKIDTHKNKINNRTLKRSY</sequence>
<proteinExistence type="predicted"/>
<dbReference type="EnsemblMetazoa" id="ACOM032043-RA">
    <property type="protein sequence ID" value="ACOM032043-PA.1"/>
    <property type="gene ID" value="ACOM032043"/>
</dbReference>
<keyword evidence="2" id="KW-0732">Signal</keyword>
<reference evidence="3" key="1">
    <citation type="submission" date="2022-08" db="UniProtKB">
        <authorList>
            <consortium name="EnsemblMetazoa"/>
        </authorList>
    </citation>
    <scope>IDENTIFICATION</scope>
</reference>
<protein>
    <submittedName>
        <fullName evidence="3">Uncharacterized protein</fullName>
    </submittedName>
</protein>
<dbReference type="Proteomes" id="UP000075882">
    <property type="component" value="Unassembled WGS sequence"/>
</dbReference>
<evidence type="ECO:0000256" key="2">
    <source>
        <dbReference type="SAM" id="SignalP"/>
    </source>
</evidence>
<feature type="region of interest" description="Disordered" evidence="1">
    <location>
        <begin position="274"/>
        <end position="309"/>
    </location>
</feature>
<name>A0A8W7PII0_ANOCL</name>
<feature type="region of interest" description="Disordered" evidence="1">
    <location>
        <begin position="514"/>
        <end position="543"/>
    </location>
</feature>
<evidence type="ECO:0000313" key="3">
    <source>
        <dbReference type="EnsemblMetazoa" id="ACOM032043-PA.1"/>
    </source>
</evidence>
<accession>A0A8W7PII0</accession>
<dbReference type="AlphaFoldDB" id="A0A8W7PII0"/>
<organism evidence="3">
    <name type="scientific">Anopheles coluzzii</name>
    <name type="common">African malaria mosquito</name>
    <dbReference type="NCBI Taxonomy" id="1518534"/>
    <lineage>
        <taxon>Eukaryota</taxon>
        <taxon>Metazoa</taxon>
        <taxon>Ecdysozoa</taxon>
        <taxon>Arthropoda</taxon>
        <taxon>Hexapoda</taxon>
        <taxon>Insecta</taxon>
        <taxon>Pterygota</taxon>
        <taxon>Neoptera</taxon>
        <taxon>Endopterygota</taxon>
        <taxon>Diptera</taxon>
        <taxon>Nematocera</taxon>
        <taxon>Culicoidea</taxon>
        <taxon>Culicidae</taxon>
        <taxon>Anophelinae</taxon>
        <taxon>Anopheles</taxon>
    </lineage>
</organism>
<feature type="region of interest" description="Disordered" evidence="1">
    <location>
        <begin position="183"/>
        <end position="209"/>
    </location>
</feature>